<keyword evidence="3" id="KW-0813">Transport</keyword>
<dbReference type="Pfam" id="PF13246">
    <property type="entry name" value="Cation_ATPase"/>
    <property type="match status" value="1"/>
</dbReference>
<evidence type="ECO:0000256" key="10">
    <source>
        <dbReference type="ARBA" id="ARBA00022967"/>
    </source>
</evidence>
<dbReference type="InterPro" id="IPR008250">
    <property type="entry name" value="ATPase_P-typ_transduc_dom_A_sf"/>
</dbReference>
<keyword evidence="7" id="KW-0256">Endoplasmic reticulum</keyword>
<evidence type="ECO:0000259" key="16">
    <source>
        <dbReference type="Pfam" id="PF23143"/>
    </source>
</evidence>
<dbReference type="SUPFAM" id="SSF81665">
    <property type="entry name" value="Calcium ATPase, transmembrane domain M"/>
    <property type="match status" value="1"/>
</dbReference>
<dbReference type="CDD" id="cd07543">
    <property type="entry name" value="P-type_ATPase_cation"/>
    <property type="match status" value="1"/>
</dbReference>
<dbReference type="GO" id="GO:0016887">
    <property type="term" value="F:ATP hydrolysis activity"/>
    <property type="evidence" value="ECO:0007669"/>
    <property type="project" value="InterPro"/>
</dbReference>
<name>A0AA35WQF7_GEOBA</name>
<evidence type="ECO:0000313" key="18">
    <source>
        <dbReference type="Proteomes" id="UP001174909"/>
    </source>
</evidence>
<dbReference type="InterPro" id="IPR006544">
    <property type="entry name" value="P-type_TPase_V"/>
</dbReference>
<proteinExistence type="inferred from homology"/>
<dbReference type="Proteomes" id="UP001174909">
    <property type="component" value="Unassembled WGS sequence"/>
</dbReference>
<evidence type="ECO:0000256" key="12">
    <source>
        <dbReference type="ARBA" id="ARBA00023136"/>
    </source>
</evidence>
<evidence type="ECO:0000256" key="7">
    <source>
        <dbReference type="ARBA" id="ARBA00022824"/>
    </source>
</evidence>
<keyword evidence="12 14" id="KW-0472">Membrane</keyword>
<dbReference type="InterPro" id="IPR023298">
    <property type="entry name" value="ATPase_P-typ_TM_dom_sf"/>
</dbReference>
<evidence type="ECO:0000256" key="11">
    <source>
        <dbReference type="ARBA" id="ARBA00022989"/>
    </source>
</evidence>
<reference evidence="17" key="1">
    <citation type="submission" date="2023-03" db="EMBL/GenBank/DDBJ databases">
        <authorList>
            <person name="Steffen K."/>
            <person name="Cardenas P."/>
        </authorList>
    </citation>
    <scope>NUCLEOTIDE SEQUENCE</scope>
</reference>
<dbReference type="Gene3D" id="3.40.50.1000">
    <property type="entry name" value="HAD superfamily/HAD-like"/>
    <property type="match status" value="1"/>
</dbReference>
<keyword evidence="11 14" id="KW-1133">Transmembrane helix</keyword>
<dbReference type="PRINTS" id="PR00119">
    <property type="entry name" value="CATATPASE"/>
</dbReference>
<gene>
    <name evidence="17" type="ORF">GBAR_LOCUS13386</name>
</gene>
<dbReference type="Pfam" id="PF23143">
    <property type="entry name" value="2TM_P5A-ATPase"/>
    <property type="match status" value="1"/>
</dbReference>
<dbReference type="GO" id="GO:0005524">
    <property type="term" value="F:ATP binding"/>
    <property type="evidence" value="ECO:0007669"/>
    <property type="project" value="UniProtKB-KW"/>
</dbReference>
<dbReference type="GO" id="GO:0005789">
    <property type="term" value="C:endoplasmic reticulum membrane"/>
    <property type="evidence" value="ECO:0007669"/>
    <property type="project" value="UniProtKB-SubCell"/>
</dbReference>
<dbReference type="PROSITE" id="PS00154">
    <property type="entry name" value="ATPASE_E1_E2"/>
    <property type="match status" value="1"/>
</dbReference>
<dbReference type="SUPFAM" id="SSF56784">
    <property type="entry name" value="HAD-like"/>
    <property type="match status" value="1"/>
</dbReference>
<feature type="transmembrane region" description="Helical" evidence="14">
    <location>
        <begin position="55"/>
        <end position="77"/>
    </location>
</feature>
<dbReference type="SFLD" id="SFLDS00003">
    <property type="entry name" value="Haloacid_Dehalogenase"/>
    <property type="match status" value="1"/>
</dbReference>
<dbReference type="PANTHER" id="PTHR45630:SF7">
    <property type="entry name" value="ENDOPLASMIC RETICULUM TRANSMEMBRANE HELIX TRANSLOCASE"/>
    <property type="match status" value="1"/>
</dbReference>
<dbReference type="Gene3D" id="2.70.150.10">
    <property type="entry name" value="Calcium-transporting ATPase, cytoplasmic transduction domain A"/>
    <property type="match status" value="1"/>
</dbReference>
<dbReference type="SUPFAM" id="SSF81653">
    <property type="entry name" value="Calcium ATPase, transduction domain A"/>
    <property type="match status" value="1"/>
</dbReference>
<keyword evidence="9" id="KW-0460">Magnesium</keyword>
<feature type="transmembrane region" description="Helical" evidence="14">
    <location>
        <begin position="1130"/>
        <end position="1152"/>
    </location>
</feature>
<dbReference type="SFLD" id="SFLDF00027">
    <property type="entry name" value="p-type_atpase"/>
    <property type="match status" value="1"/>
</dbReference>
<dbReference type="Gene3D" id="3.40.1110.10">
    <property type="entry name" value="Calcium-transporting ATPase, cytoplasmic domain N"/>
    <property type="match status" value="1"/>
</dbReference>
<dbReference type="GO" id="GO:0019829">
    <property type="term" value="F:ATPase-coupled monoatomic cation transmembrane transporter activity"/>
    <property type="evidence" value="ECO:0007669"/>
    <property type="project" value="TreeGrafter"/>
</dbReference>
<evidence type="ECO:0000256" key="2">
    <source>
        <dbReference type="ARBA" id="ARBA00006000"/>
    </source>
</evidence>
<evidence type="ECO:0000256" key="14">
    <source>
        <dbReference type="SAM" id="Phobius"/>
    </source>
</evidence>
<keyword evidence="5" id="KW-0479">Metal-binding</keyword>
<evidence type="ECO:0000256" key="1">
    <source>
        <dbReference type="ARBA" id="ARBA00004477"/>
    </source>
</evidence>
<comment type="caution">
    <text evidence="17">The sequence shown here is derived from an EMBL/GenBank/DDBJ whole genome shotgun (WGS) entry which is preliminary data.</text>
</comment>
<dbReference type="PANTHER" id="PTHR45630">
    <property type="entry name" value="CATION-TRANSPORTING ATPASE-RELATED"/>
    <property type="match status" value="1"/>
</dbReference>
<dbReference type="FunFam" id="3.40.50.1000:FF:000056">
    <property type="entry name" value="Cation-transporting ATPase"/>
    <property type="match status" value="1"/>
</dbReference>
<dbReference type="Pfam" id="PF00122">
    <property type="entry name" value="E1-E2_ATPase"/>
    <property type="match status" value="1"/>
</dbReference>
<evidence type="ECO:0000259" key="15">
    <source>
        <dbReference type="Pfam" id="PF00122"/>
    </source>
</evidence>
<dbReference type="GO" id="GO:0006874">
    <property type="term" value="P:intracellular calcium ion homeostasis"/>
    <property type="evidence" value="ECO:0007669"/>
    <property type="project" value="TreeGrafter"/>
</dbReference>
<organism evidence="17 18">
    <name type="scientific">Geodia barretti</name>
    <name type="common">Barrett's horny sponge</name>
    <dbReference type="NCBI Taxonomy" id="519541"/>
    <lineage>
        <taxon>Eukaryota</taxon>
        <taxon>Metazoa</taxon>
        <taxon>Porifera</taxon>
        <taxon>Demospongiae</taxon>
        <taxon>Heteroscleromorpha</taxon>
        <taxon>Tetractinellida</taxon>
        <taxon>Astrophorina</taxon>
        <taxon>Geodiidae</taxon>
        <taxon>Geodia</taxon>
    </lineage>
</organism>
<protein>
    <submittedName>
        <fullName evidence="17">Manganese-transporting ATPase 13A1</fullName>
    </submittedName>
</protein>
<feature type="transmembrane region" description="Helical" evidence="14">
    <location>
        <begin position="386"/>
        <end position="405"/>
    </location>
</feature>
<dbReference type="InterPro" id="IPR044492">
    <property type="entry name" value="P_typ_ATPase_HD_dom"/>
</dbReference>
<dbReference type="NCBIfam" id="TIGR01657">
    <property type="entry name" value="P-ATPase-V"/>
    <property type="match status" value="1"/>
</dbReference>
<dbReference type="InterPro" id="IPR018303">
    <property type="entry name" value="ATPase_P-typ_P_site"/>
</dbReference>
<keyword evidence="10" id="KW-1278">Translocase</keyword>
<dbReference type="GO" id="GO:0015662">
    <property type="term" value="F:P-type ion transporter activity"/>
    <property type="evidence" value="ECO:0007669"/>
    <property type="project" value="TreeGrafter"/>
</dbReference>
<dbReference type="GO" id="GO:0046872">
    <property type="term" value="F:metal ion binding"/>
    <property type="evidence" value="ECO:0007669"/>
    <property type="project" value="UniProtKB-KW"/>
</dbReference>
<dbReference type="NCBIfam" id="TIGR01494">
    <property type="entry name" value="ATPase_P-type"/>
    <property type="match status" value="1"/>
</dbReference>
<comment type="similarity">
    <text evidence="2">Belongs to the cation transport ATPase (P-type) (TC 3.A.3) family. Type V subfamily.</text>
</comment>
<evidence type="ECO:0000256" key="6">
    <source>
        <dbReference type="ARBA" id="ARBA00022741"/>
    </source>
</evidence>
<dbReference type="SFLD" id="SFLDG00002">
    <property type="entry name" value="C1.7:_P-type_atpase_like"/>
    <property type="match status" value="1"/>
</dbReference>
<evidence type="ECO:0000256" key="5">
    <source>
        <dbReference type="ARBA" id="ARBA00022723"/>
    </source>
</evidence>
<evidence type="ECO:0000256" key="13">
    <source>
        <dbReference type="SAM" id="MobiDB-lite"/>
    </source>
</evidence>
<feature type="region of interest" description="Disordered" evidence="13">
    <location>
        <begin position="832"/>
        <end position="884"/>
    </location>
</feature>
<dbReference type="EMBL" id="CASHTH010001979">
    <property type="protein sequence ID" value="CAI8022870.1"/>
    <property type="molecule type" value="Genomic_DNA"/>
</dbReference>
<keyword evidence="4 14" id="KW-0812">Transmembrane</keyword>
<dbReference type="SUPFAM" id="SSF81660">
    <property type="entry name" value="Metal cation-transporting ATPase, ATP-binding domain N"/>
    <property type="match status" value="1"/>
</dbReference>
<dbReference type="InterPro" id="IPR047820">
    <property type="entry name" value="P5A-type_ATPase"/>
</dbReference>
<feature type="domain" description="P-type ATPase A" evidence="15">
    <location>
        <begin position="251"/>
        <end position="374"/>
    </location>
</feature>
<evidence type="ECO:0000256" key="4">
    <source>
        <dbReference type="ARBA" id="ARBA00022692"/>
    </source>
</evidence>
<dbReference type="InterPro" id="IPR023299">
    <property type="entry name" value="ATPase_P-typ_cyto_dom_N"/>
</dbReference>
<accession>A0AA35WQF7</accession>
<sequence>MAWQVNLSDDVREITLYRPLPVYLHGYLVPFLAVYGAVCLGWWQVYGLTEHWEALLISLAAVAVLNILSVLSCVWSVHFRAFLTCKKVNSLDKAKILKVVPTPNNGFSELVPLVKQKHKVTREPLTWFMFQKTKYTLGSEGVFQPLQFPVNKTFRDYHTWQGYGEDSEVAAVRTTYGKNRLDVTLPEFWELFRERATAPFFVFQVFCVGLWCLDEYWYYSLFTLFMLITFEAILVKQQQRNMSEIRKMGSQPSQVQAYRGGKWQKISSEELLPGDLVSVGRPKDGLGVVTCDILLLRGSCIVDEAMLTGESVPQMKEPLDDSTPQLNLDLGRDSRLHVISGGTKVVQHSPPDRAGLRPSDGGCVGFVLRTGFNTSQRVTANNLETFVFILFLLVFAVSAATYVWVKGTEDPERNRYKLFLECTLILTSVVPPELPIELSLAVNTSLIALTKLGIYCTEPFRIPFGGKVDVCCFDKTGTLTSNDLVIKGIAGIESSSGGEEGVKHDLIPARESPFETQCVLATCHSLVLLEGDLVGDPLEKVALNAVDWNLSKGDAVTSRKGRRATLKTIHRFHFSSSLKRMSVITAFVPAQSSGHTHLVTVKGAPEILKEMFSSIPGDYDRLYSKLTRHGARVLALGYKYLNPSSPGVLSNIQRQGVERDLTFAGFLAISCPLKEESKTSISCLLESSHNVIMLTGDNPLTACHVAKELKIATRKTLVLTEVNEGVWHWQSVGGGTTATMETSPAELGKTFDLCLTGDAMAYVQNLDNGRTFDRLLPYITVFARVAPKQKETVVTSYRRLGYHTLMCGDGTNDVGALKHAHVGVALLSTVPLQKTTPTEGGAGRKSESATPTDPRLARRPLHPQSSRSSRTGAGAGQTPSSPAMRDKRLREMMKQMDEASLEPQLVRLGDASIASPFTSRHSSISCICHVIKQGRCTLVTTLQMFKILALNALILAYSQSVLFLDGIKFSDTQATMQGILLAGCFLFISRSKPLTTLSQIRPLPNIFNVYTILTVIGQFMVHFSCLMYLVQEATAEMPESDEEFVDLEKEFEQNELNSAVYLISIAMQISNFAVNYKGHPFMASLMENKPLLYSLLATTTVLFLLATGFMPELGVFLEISPFTDEFRRKLLVVLVADFLASYALDRILSFLLGHGKLKTPR</sequence>
<evidence type="ECO:0000256" key="8">
    <source>
        <dbReference type="ARBA" id="ARBA00022840"/>
    </source>
</evidence>
<keyword evidence="6" id="KW-0547">Nucleotide-binding</keyword>
<dbReference type="InterPro" id="IPR036412">
    <property type="entry name" value="HAD-like_sf"/>
</dbReference>
<dbReference type="InterPro" id="IPR023214">
    <property type="entry name" value="HAD_sf"/>
</dbReference>
<dbReference type="AlphaFoldDB" id="A0AA35WQF7"/>
<feature type="domain" description="P5A-ATPase transmembrane helical hairpin" evidence="16">
    <location>
        <begin position="20"/>
        <end position="89"/>
    </location>
</feature>
<feature type="transmembrane region" description="Helical" evidence="14">
    <location>
        <begin position="196"/>
        <end position="211"/>
    </location>
</feature>
<dbReference type="InterPro" id="IPR057255">
    <property type="entry name" value="2TM_P5A-ATPase"/>
</dbReference>
<evidence type="ECO:0000256" key="9">
    <source>
        <dbReference type="ARBA" id="ARBA00022842"/>
    </source>
</evidence>
<feature type="transmembrane region" description="Helical" evidence="14">
    <location>
        <begin position="1091"/>
        <end position="1110"/>
    </location>
</feature>
<evidence type="ECO:0000256" key="3">
    <source>
        <dbReference type="ARBA" id="ARBA00022448"/>
    </source>
</evidence>
<comment type="subcellular location">
    <subcellularLocation>
        <location evidence="1">Endoplasmic reticulum membrane</location>
        <topology evidence="1">Multi-pass membrane protein</topology>
    </subcellularLocation>
</comment>
<evidence type="ECO:0000313" key="17">
    <source>
        <dbReference type="EMBL" id="CAI8022870.1"/>
    </source>
</evidence>
<keyword evidence="8" id="KW-0067">ATP-binding</keyword>
<feature type="transmembrane region" description="Helical" evidence="14">
    <location>
        <begin position="22"/>
        <end position="43"/>
    </location>
</feature>
<feature type="transmembrane region" description="Helical" evidence="14">
    <location>
        <begin position="1009"/>
        <end position="1030"/>
    </location>
</feature>
<dbReference type="InterPro" id="IPR059000">
    <property type="entry name" value="ATPase_P-type_domA"/>
</dbReference>
<feature type="transmembrane region" description="Helical" evidence="14">
    <location>
        <begin position="217"/>
        <end position="235"/>
    </location>
</feature>
<dbReference type="InterPro" id="IPR001757">
    <property type="entry name" value="P_typ_ATPase"/>
</dbReference>
<keyword evidence="18" id="KW-1185">Reference proteome</keyword>